<protein>
    <submittedName>
        <fullName evidence="2">Uncharacterized protein</fullName>
    </submittedName>
</protein>
<proteinExistence type="predicted"/>
<feature type="region of interest" description="Disordered" evidence="1">
    <location>
        <begin position="1"/>
        <end position="119"/>
    </location>
</feature>
<dbReference type="EMBL" id="CAXAMM010009147">
    <property type="protein sequence ID" value="CAK9019548.1"/>
    <property type="molecule type" value="Genomic_DNA"/>
</dbReference>
<accession>A0ABP0JZM7</accession>
<feature type="compositionally biased region" description="Polar residues" evidence="1">
    <location>
        <begin position="65"/>
        <end position="81"/>
    </location>
</feature>
<keyword evidence="3" id="KW-1185">Reference proteome</keyword>
<organism evidence="2 3">
    <name type="scientific">Durusdinium trenchii</name>
    <dbReference type="NCBI Taxonomy" id="1381693"/>
    <lineage>
        <taxon>Eukaryota</taxon>
        <taxon>Sar</taxon>
        <taxon>Alveolata</taxon>
        <taxon>Dinophyceae</taxon>
        <taxon>Suessiales</taxon>
        <taxon>Symbiodiniaceae</taxon>
        <taxon>Durusdinium</taxon>
    </lineage>
</organism>
<feature type="non-terminal residue" evidence="2">
    <location>
        <position position="1"/>
    </location>
</feature>
<evidence type="ECO:0000313" key="3">
    <source>
        <dbReference type="Proteomes" id="UP001642464"/>
    </source>
</evidence>
<gene>
    <name evidence="2" type="ORF">SCF082_LOCUS14568</name>
</gene>
<evidence type="ECO:0000313" key="2">
    <source>
        <dbReference type="EMBL" id="CAK9019548.1"/>
    </source>
</evidence>
<comment type="caution">
    <text evidence="2">The sequence shown here is derived from an EMBL/GenBank/DDBJ whole genome shotgun (WGS) entry which is preliminary data.</text>
</comment>
<feature type="compositionally biased region" description="Basic and acidic residues" evidence="1">
    <location>
        <begin position="94"/>
        <end position="111"/>
    </location>
</feature>
<feature type="region of interest" description="Disordered" evidence="1">
    <location>
        <begin position="170"/>
        <end position="210"/>
    </location>
</feature>
<feature type="compositionally biased region" description="Low complexity" evidence="1">
    <location>
        <begin position="170"/>
        <end position="182"/>
    </location>
</feature>
<evidence type="ECO:0000256" key="1">
    <source>
        <dbReference type="SAM" id="MobiDB-lite"/>
    </source>
</evidence>
<feature type="compositionally biased region" description="Pro residues" evidence="1">
    <location>
        <begin position="199"/>
        <end position="210"/>
    </location>
</feature>
<dbReference type="Proteomes" id="UP001642464">
    <property type="component" value="Unassembled WGS sequence"/>
</dbReference>
<reference evidence="2 3" key="1">
    <citation type="submission" date="2024-02" db="EMBL/GenBank/DDBJ databases">
        <authorList>
            <person name="Chen Y."/>
            <person name="Shah S."/>
            <person name="Dougan E. K."/>
            <person name="Thang M."/>
            <person name="Chan C."/>
        </authorList>
    </citation>
    <scope>NUCLEOTIDE SEQUENCE [LARGE SCALE GENOMIC DNA]</scope>
</reference>
<sequence length="210" mass="23713">FSTEASLSPSAAPRISATPPPPMHAPQVGVRSSEPEPSRPPGTFIPMRATNLAEAGPQMGREQWQMMQDASSSPVTSPTSDQYREQVRQQLNEKLQKESRQDGDRNPREQVKQQLQLQEHMHRHLEENMQMSWQAPQEQMQGSMQPLDASAVTRQLQFAQMQMVPEDTFLQQVQQQQRQLQKLPPPPAQMPLLPQQQWGPPPPPSHAPLG</sequence>
<name>A0ABP0JZM7_9DINO</name>